<dbReference type="AlphaFoldDB" id="A0AAE1Z2V3"/>
<gene>
    <name evidence="3" type="ORF">Salat_0371700</name>
</gene>
<evidence type="ECO:0000256" key="2">
    <source>
        <dbReference type="SAM" id="SignalP"/>
    </source>
</evidence>
<name>A0AAE1Z2V3_9LAMI</name>
<dbReference type="PANTHER" id="PTHR33928">
    <property type="entry name" value="POLYGALACTURONASE QRT3"/>
    <property type="match status" value="1"/>
</dbReference>
<dbReference type="EMBL" id="JACGWO010000001">
    <property type="protein sequence ID" value="KAK4440368.1"/>
    <property type="molecule type" value="Genomic_DNA"/>
</dbReference>
<keyword evidence="4" id="KW-1185">Reference proteome</keyword>
<dbReference type="SUPFAM" id="SSF51126">
    <property type="entry name" value="Pectin lyase-like"/>
    <property type="match status" value="1"/>
</dbReference>
<keyword evidence="2" id="KW-0732">Signal</keyword>
<feature type="region of interest" description="Disordered" evidence="1">
    <location>
        <begin position="48"/>
        <end position="68"/>
    </location>
</feature>
<dbReference type="InterPro" id="IPR011050">
    <property type="entry name" value="Pectin_lyase_fold/virulence"/>
</dbReference>
<comment type="caution">
    <text evidence="3">The sequence shown here is derived from an EMBL/GenBank/DDBJ whole genome shotgun (WGS) entry which is preliminary data.</text>
</comment>
<evidence type="ECO:0000313" key="3">
    <source>
        <dbReference type="EMBL" id="KAK4440368.1"/>
    </source>
</evidence>
<feature type="chain" id="PRO_5042038817" evidence="2">
    <location>
        <begin position="27"/>
        <end position="497"/>
    </location>
</feature>
<reference evidence="3" key="2">
    <citation type="journal article" date="2024" name="Plant">
        <title>Genomic evolution and insights into agronomic trait innovations of Sesamum species.</title>
        <authorList>
            <person name="Miao H."/>
            <person name="Wang L."/>
            <person name="Qu L."/>
            <person name="Liu H."/>
            <person name="Sun Y."/>
            <person name="Le M."/>
            <person name="Wang Q."/>
            <person name="Wei S."/>
            <person name="Zheng Y."/>
            <person name="Lin W."/>
            <person name="Duan Y."/>
            <person name="Cao H."/>
            <person name="Xiong S."/>
            <person name="Wang X."/>
            <person name="Wei L."/>
            <person name="Li C."/>
            <person name="Ma Q."/>
            <person name="Ju M."/>
            <person name="Zhao R."/>
            <person name="Li G."/>
            <person name="Mu C."/>
            <person name="Tian Q."/>
            <person name="Mei H."/>
            <person name="Zhang T."/>
            <person name="Gao T."/>
            <person name="Zhang H."/>
        </authorList>
    </citation>
    <scope>NUCLEOTIDE SEQUENCE</scope>
    <source>
        <strain evidence="3">3651</strain>
    </source>
</reference>
<dbReference type="InterPro" id="IPR039279">
    <property type="entry name" value="QRT3-like"/>
</dbReference>
<protein>
    <submittedName>
        <fullName evidence="3">Polygalacturonase QRT3</fullName>
    </submittedName>
</protein>
<dbReference type="Gene3D" id="2.160.20.10">
    <property type="entry name" value="Single-stranded right-handed beta-helix, Pectin lyase-like"/>
    <property type="match status" value="1"/>
</dbReference>
<organism evidence="3 4">
    <name type="scientific">Sesamum alatum</name>
    <dbReference type="NCBI Taxonomy" id="300844"/>
    <lineage>
        <taxon>Eukaryota</taxon>
        <taxon>Viridiplantae</taxon>
        <taxon>Streptophyta</taxon>
        <taxon>Embryophyta</taxon>
        <taxon>Tracheophyta</taxon>
        <taxon>Spermatophyta</taxon>
        <taxon>Magnoliopsida</taxon>
        <taxon>eudicotyledons</taxon>
        <taxon>Gunneridae</taxon>
        <taxon>Pentapetalae</taxon>
        <taxon>asterids</taxon>
        <taxon>lamiids</taxon>
        <taxon>Lamiales</taxon>
        <taxon>Pedaliaceae</taxon>
        <taxon>Sesamum</taxon>
    </lineage>
</organism>
<dbReference type="PANTHER" id="PTHR33928:SF2">
    <property type="entry name" value="PECTATE LYASE SUPERFAMILY PROTEIN DOMAIN-CONTAINING PROTEIN-RELATED"/>
    <property type="match status" value="1"/>
</dbReference>
<reference evidence="3" key="1">
    <citation type="submission" date="2020-06" db="EMBL/GenBank/DDBJ databases">
        <authorList>
            <person name="Li T."/>
            <person name="Hu X."/>
            <person name="Zhang T."/>
            <person name="Song X."/>
            <person name="Zhang H."/>
            <person name="Dai N."/>
            <person name="Sheng W."/>
            <person name="Hou X."/>
            <person name="Wei L."/>
        </authorList>
    </citation>
    <scope>NUCLEOTIDE SEQUENCE</scope>
    <source>
        <strain evidence="3">3651</strain>
        <tissue evidence="3">Leaf</tissue>
    </source>
</reference>
<accession>A0AAE1Z2V3</accession>
<evidence type="ECO:0000256" key="1">
    <source>
        <dbReference type="SAM" id="MobiDB-lite"/>
    </source>
</evidence>
<evidence type="ECO:0000313" key="4">
    <source>
        <dbReference type="Proteomes" id="UP001293254"/>
    </source>
</evidence>
<feature type="signal peptide" evidence="2">
    <location>
        <begin position="1"/>
        <end position="26"/>
    </location>
</feature>
<proteinExistence type="predicted"/>
<dbReference type="InterPro" id="IPR012334">
    <property type="entry name" value="Pectin_lyas_fold"/>
</dbReference>
<dbReference type="GO" id="GO:0004650">
    <property type="term" value="F:polygalacturonase activity"/>
    <property type="evidence" value="ECO:0007669"/>
    <property type="project" value="InterPro"/>
</dbReference>
<sequence>MEKISSSPTLVLPFFLVFLLLKETGCSVTLRQPKLHHFQTKLQRKTTSFAKASTDSPAPPTSPKSSGRVLYPIGYGADPTGAEDSTSAILEALNDAVKLQNGLELLPGISDLGGVVIDLQGGNFKMSSPIRFPAAVANIVVQGGTLRASNTFPSDRHLIELWAPDSRKASHAPDNYFSDRKDFNNGMKYEDVTFRDILFDSSYQGGGLLLIDSVRIHVTDCFFLHFSTQGILVVRGHEAFISNCFLGQHPTIGGDRVEKGYTGTAIDIASTDNAVTDVAIFSAATGIILRGRANIVTGVHCYNKATFFGGVGILVKSAQNRIVDPYMDFNSIVMEDPDQVLVSNGFFLGDGNIVLKSIQGRISGLNIVNNIFCGDPNNMVPTVKLEGLFNSIDQVVIDHNVVNGMSLKSTVSKLTVAGNGTKWVADFSAILLFPDKINHVEYSFFRKGGVAAGFPAHAVTNVSNNVVVIESQKPVNAVVSISVDQHNMIGDQGSFVM</sequence>
<dbReference type="Proteomes" id="UP001293254">
    <property type="component" value="Unassembled WGS sequence"/>
</dbReference>